<dbReference type="GO" id="GO:0003723">
    <property type="term" value="F:RNA binding"/>
    <property type="evidence" value="ECO:0007669"/>
    <property type="project" value="InterPro"/>
</dbReference>
<dbReference type="CDD" id="cd23195">
    <property type="entry name" value="Marnaviridae_RdRp"/>
    <property type="match status" value="1"/>
</dbReference>
<dbReference type="GO" id="GO:0004197">
    <property type="term" value="F:cysteine-type endopeptidase activity"/>
    <property type="evidence" value="ECO:0007669"/>
    <property type="project" value="InterPro"/>
</dbReference>
<dbReference type="GO" id="GO:0004386">
    <property type="term" value="F:helicase activity"/>
    <property type="evidence" value="ECO:0007669"/>
    <property type="project" value="UniProtKB-KW"/>
</dbReference>
<dbReference type="Pfam" id="PF00680">
    <property type="entry name" value="RdRP_1"/>
    <property type="match status" value="1"/>
</dbReference>
<keyword evidence="6" id="KW-0378">Hydrolase</keyword>
<dbReference type="GO" id="GO:0039694">
    <property type="term" value="P:viral RNA genome replication"/>
    <property type="evidence" value="ECO:0007669"/>
    <property type="project" value="InterPro"/>
</dbReference>
<keyword evidence="5" id="KW-0547">Nucleotide-binding</keyword>
<evidence type="ECO:0008006" key="14">
    <source>
        <dbReference type="Google" id="ProtNLM"/>
    </source>
</evidence>
<dbReference type="InterPro" id="IPR043504">
    <property type="entry name" value="Peptidase_S1_PA_chymotrypsin"/>
</dbReference>
<keyword evidence="7" id="KW-0788">Thiol protease</keyword>
<keyword evidence="9" id="KW-0693">Viral RNA replication</keyword>
<dbReference type="PROSITE" id="PS50507">
    <property type="entry name" value="RDRP_SSRNA_POS"/>
    <property type="match status" value="1"/>
</dbReference>
<feature type="transmembrane region" description="Helical" evidence="10">
    <location>
        <begin position="855"/>
        <end position="874"/>
    </location>
</feature>
<dbReference type="EMBL" id="MN832469">
    <property type="protein sequence ID" value="QKK82976.1"/>
    <property type="molecule type" value="Genomic_RNA"/>
</dbReference>
<feature type="transmembrane region" description="Helical" evidence="10">
    <location>
        <begin position="192"/>
        <end position="212"/>
    </location>
</feature>
<feature type="transmembrane region" description="Helical" evidence="10">
    <location>
        <begin position="1052"/>
        <end position="1072"/>
    </location>
</feature>
<dbReference type="GO" id="GO:0005524">
    <property type="term" value="F:ATP binding"/>
    <property type="evidence" value="ECO:0007669"/>
    <property type="project" value="UniProtKB-KW"/>
</dbReference>
<keyword evidence="10" id="KW-1133">Transmembrane helix</keyword>
<feature type="transmembrane region" description="Helical" evidence="10">
    <location>
        <begin position="974"/>
        <end position="1001"/>
    </location>
</feature>
<feature type="domain" description="SF3 helicase" evidence="12">
    <location>
        <begin position="458"/>
        <end position="653"/>
    </location>
</feature>
<evidence type="ECO:0000256" key="5">
    <source>
        <dbReference type="ARBA" id="ARBA00022741"/>
    </source>
</evidence>
<reference evidence="13" key="1">
    <citation type="submission" date="2019-12" db="EMBL/GenBank/DDBJ databases">
        <title>Viral genomes from plants on the riverside of the ancient canal in Zhenjiang city, China.</title>
        <authorList>
            <person name="Lu X."/>
            <person name="Yang X.S."/>
            <person name="Zhang W."/>
        </authorList>
    </citation>
    <scope>NUCLEOTIDE SEQUENCE</scope>
    <source>
        <strain evidence="13">Pt112-upi-3</strain>
    </source>
</reference>
<keyword evidence="10" id="KW-0472">Membrane</keyword>
<sequence length="1945" mass="219873">MGFTAAVMQVFGFFSCMLLVGWLINTELQPAECFTSTPGIVAINGREDRRKLATEGRMITISFYNANANISSTTVADDVYGLCSSFTFFLFHFLLFTFGTAQLVFSAFPIVWLMSFRRGLSRLQRPGLATQESTDILESVFPAKFFDVSGTRYRNGWRFLIRCKITDKTYQESVRKKNLDDALGVLLDRYGFVAQAASGLVIDVILLAVAIYNHYYMCGRKGFGLHLACVHFIRGRYPDWCETDFTLGNLSPIHQQAMQVVLGFGQNNANPMRYTEVDYPGWRHEWDDDPLGLDAIAAANAGLDPQGLDDSAFWRSLVKVVSVVIAVFGVTQHSEMSFKDISKLVSAAMRGGSLLTISTASEFISEVRNIFTTLKNFWSSGWDFATFFDCNGDLREIGQTLAFIEIEHNELANKLDSDLTFQLQEMLAKMEKCRTKIGTLYASHPSRHADIRITEQKLKVLFDAVTLTLVNSSRGRVQPFAISLVGGSSIGKSSITDWILHQFAADSPFIREQNHLEDKEAPGPLDMGLVYRSTLGNATVDQYLTGLFNSSWAGVFDDVCVTTLKTSQEAYASLNSAIIKILNIFPYRTEQAALENKGKVFCNFQCVVFTSNVYDFCAHQSANCPPAILRRAGYFIEPTVKPEFRINGSAQLDASLVERYIQQHEVYNGQPLPLHTFNVWIYRVGDDGRAFPEDVLRDVEIGELMKFLRESWNKHARNEVGRMKRGTNVQYCTQCRAVGAHPETKVCQACTLAQDMARQAMSVIQLINFMKTNYAHTIHAPFFEEYVKLQLFSFHPIFALLAILLESYFYMRVQRATWRDRIFPVLMHSFCTTISANFEHGYFIAVVIHSSWNSFILGSLVQSYCVFAILTFWLYVDTGLPYFGATLIGTILPLCCEKGFSITTSMMIFCRAFFFTALAGQTTTNNRAMIVATQLLPEYAKLMSIFWLLDLFSYLSVILSVLLRFVISDKNMTFLCYFMNVVGFLVNIGIIVFVLQCIYFYRTMSVESFLWQRYKARMSSQWALFWVRGKSYLVSQFNFVRTCISRWKNRKMLKALALVLLALGSVTVVWYATQLFSRAQPQGASMSQPVAMGKNFWNFSFGASSLAASPGTQPDAFERDIHMNVVRLRINSVNIKAFCVEENFFICSKHELCSAFGSDTRAKYEVVYSPERRFRSAMGVVCQENISHHPTKDLAIIQLPNSSSLKKLTQYFLPNDDLDATTRLGEGKVVSLTDRLMVRTYAMATRAPININYASGAVLTSVFRFNSSLDGKAYQTMKGDCGSVMYSAHRGKCAILGIHIAGSGTTAGVLPVSADDVMGLLQNVRRYRKILDDDSQLMSDLNAQGKSVLPGHHKKCPLAYMGDDAGTEPTVLGNLGSQAQRSNRDTNFTISRFVTWWANKRILPLCPRSVDFNVPLTVLGKFTPPSLTRFGWIPKFRFCDVATDVKECLETTGVRALSEKVLKHYMSNPGFVDRLRKVRPLTEDETVNGIDGAKFIKSMNMKSSAGFPHKGTKKELFTLRSRDPHKYDIPETIRERIAALENRARCGIRPGVIFTATYKDEPVSCEKTDLPEHLERELEDRETCRAAIRNSKYGKIRVFQAVNVETTFVVRKYYLALVSLIQEFGLHTGIAVGTNCFSKEWAKLMEHLVPDGWGARFICGDFSSYDQRMGQEWLLAAWSVLRELLKQTDYYAELDSQEKCEFETMLDALASDIANPTTLFFGDILRLHGTNASGHPLTVIINGIANLMYMIYAFESVYPNEDFFRKVRIMTYGDDNILNIHESCSRFTQPAATRALAQINVIYTASDKGCVATDYVDKPSFLKRSWRYTTYELDGQVHEVVTCPIEFATIQKMLSMETKKSPDDLNNRIVQVLGSMLFEFIQYGRCPFEQAVNLCEQFCKEHNLEMHKQAVFPSGWPSYDEYMEAWVTGGIYTPFDPDPIEVLEC</sequence>
<feature type="transmembrane region" description="Helical" evidence="10">
    <location>
        <begin position="791"/>
        <end position="811"/>
    </location>
</feature>
<dbReference type="GO" id="GO:0003968">
    <property type="term" value="F:RNA-directed RNA polymerase activity"/>
    <property type="evidence" value="ECO:0007669"/>
    <property type="project" value="UniProtKB-KW"/>
</dbReference>
<evidence type="ECO:0000256" key="6">
    <source>
        <dbReference type="ARBA" id="ARBA00022801"/>
    </source>
</evidence>
<feature type="transmembrane region" description="Helical" evidence="10">
    <location>
        <begin position="89"/>
        <end position="115"/>
    </location>
</feature>
<dbReference type="InterPro" id="IPR043502">
    <property type="entry name" value="DNA/RNA_pol_sf"/>
</dbReference>
<dbReference type="InterPro" id="IPR001205">
    <property type="entry name" value="RNA-dir_pol_C"/>
</dbReference>
<dbReference type="SUPFAM" id="SSF50494">
    <property type="entry name" value="Trypsin-like serine proteases"/>
    <property type="match status" value="1"/>
</dbReference>
<evidence type="ECO:0000259" key="12">
    <source>
        <dbReference type="PROSITE" id="PS51218"/>
    </source>
</evidence>
<evidence type="ECO:0000313" key="13">
    <source>
        <dbReference type="EMBL" id="QKK82976.1"/>
    </source>
</evidence>
<accession>A0A6M9BKK3</accession>
<keyword evidence="10" id="KW-0812">Transmembrane</keyword>
<evidence type="ECO:0000256" key="4">
    <source>
        <dbReference type="ARBA" id="ARBA00022695"/>
    </source>
</evidence>
<evidence type="ECO:0000256" key="8">
    <source>
        <dbReference type="ARBA" id="ARBA00022840"/>
    </source>
</evidence>
<keyword evidence="3" id="KW-0808">Transferase</keyword>
<keyword evidence="4" id="KW-0548">Nucleotidyltransferase</keyword>
<dbReference type="Gene3D" id="2.40.10.10">
    <property type="entry name" value="Trypsin-like serine proteases"/>
    <property type="match status" value="1"/>
</dbReference>
<keyword evidence="1" id="KW-0696">RNA-directed RNA polymerase</keyword>
<dbReference type="GO" id="GO:0006351">
    <property type="term" value="P:DNA-templated transcription"/>
    <property type="evidence" value="ECO:0007669"/>
    <property type="project" value="InterPro"/>
</dbReference>
<dbReference type="InterPro" id="IPR009003">
    <property type="entry name" value="Peptidase_S1_PA"/>
</dbReference>
<dbReference type="PROSITE" id="PS51218">
    <property type="entry name" value="SF3_HELICASE_2"/>
    <property type="match status" value="1"/>
</dbReference>
<dbReference type="Gene3D" id="3.30.70.270">
    <property type="match status" value="1"/>
</dbReference>
<keyword evidence="8" id="KW-0067">ATP-binding</keyword>
<evidence type="ECO:0000256" key="9">
    <source>
        <dbReference type="ARBA" id="ARBA00022953"/>
    </source>
</evidence>
<name>A0A6M9BKK3_9VIRU</name>
<dbReference type="GO" id="GO:0033644">
    <property type="term" value="C:host cell membrane"/>
    <property type="evidence" value="ECO:0007669"/>
    <property type="project" value="UniProtKB-SubCell"/>
</dbReference>
<feature type="transmembrane region" description="Helical" evidence="10">
    <location>
        <begin position="944"/>
        <end position="967"/>
    </location>
</feature>
<dbReference type="InterPro" id="IPR007094">
    <property type="entry name" value="RNA-dir_pol_PSvirus"/>
</dbReference>
<evidence type="ECO:0000256" key="1">
    <source>
        <dbReference type="ARBA" id="ARBA00022484"/>
    </source>
</evidence>
<dbReference type="InterPro" id="IPR043128">
    <property type="entry name" value="Rev_trsase/Diguanyl_cyclase"/>
</dbReference>
<evidence type="ECO:0000256" key="10">
    <source>
        <dbReference type="SAM" id="Phobius"/>
    </source>
</evidence>
<evidence type="ECO:0000256" key="3">
    <source>
        <dbReference type="ARBA" id="ARBA00022679"/>
    </source>
</evidence>
<dbReference type="GO" id="GO:0006508">
    <property type="term" value="P:proteolysis"/>
    <property type="evidence" value="ECO:0007669"/>
    <property type="project" value="UniProtKB-KW"/>
</dbReference>
<dbReference type="InterPro" id="IPR014759">
    <property type="entry name" value="Helicase_SF3_ssRNA_vir"/>
</dbReference>
<organism evidence="13">
    <name type="scientific">Ginkgo biloba picorna-like virus</name>
    <dbReference type="NCBI Taxonomy" id="2739851"/>
    <lineage>
        <taxon>Viruses</taxon>
        <taxon>Riboviria</taxon>
        <taxon>Orthornavirae</taxon>
        <taxon>Pisuviricota</taxon>
        <taxon>Pisoniviricetes</taxon>
        <taxon>Picornavirales</taxon>
    </lineage>
</organism>
<proteinExistence type="predicted"/>
<dbReference type="SUPFAM" id="SSF56672">
    <property type="entry name" value="DNA/RNA polymerases"/>
    <property type="match status" value="1"/>
</dbReference>
<evidence type="ECO:0000259" key="11">
    <source>
        <dbReference type="PROSITE" id="PS50507"/>
    </source>
</evidence>
<evidence type="ECO:0000256" key="7">
    <source>
        <dbReference type="ARBA" id="ARBA00022807"/>
    </source>
</evidence>
<evidence type="ECO:0000256" key="2">
    <source>
        <dbReference type="ARBA" id="ARBA00022670"/>
    </source>
</evidence>
<feature type="domain" description="RdRp catalytic" evidence="11">
    <location>
        <begin position="1655"/>
        <end position="1788"/>
    </location>
</feature>
<feature type="transmembrane region" description="Helical" evidence="10">
    <location>
        <begin position="7"/>
        <end position="24"/>
    </location>
</feature>
<keyword evidence="2" id="KW-0645">Protease</keyword>
<protein>
    <recommendedName>
        <fullName evidence="14">RNA-directed RNA polymerase</fullName>
    </recommendedName>
</protein>